<dbReference type="NCBIfam" id="TIGR00061">
    <property type="entry name" value="L21"/>
    <property type="match status" value="1"/>
</dbReference>
<gene>
    <name evidence="5" type="ORF">Cvel_18195</name>
</gene>
<dbReference type="PhylomeDB" id="A0A0G4FQ30"/>
<name>A0A0G4FQ30_9ALVE</name>
<sequence length="378" mass="43071">MVSVSPFSFTSRLLAPVARCPTSSAPLSPSSCSSSPSSCSSESRCISSFATLSDKKYPALSPALRQAHRPEAFQRVRTSIYWPYTRTVGHKMEIAPGKHKLRKINPPRVPMHPIFDVDMNMNLFTTYRDLKLRWKKATGRSRKAMHIVRKWRGMPNWNPKPRPTCSFVLHKRMPHTAPQPEFPPPGRLDTSEAFCVFKSGEKAQHKVTIGDVVQAEKLHRRQAGDKITFGTVLLVGTRDWTLIGKPTVPYAKVKATVEQQTLTRDMITFRHRPNKKHSKFLRVRHWVTMLRIDEIVVDPAMEPDGPPPKPLRILDVWANRWLTDREKAGAKTEEDGVTPVVARLHDGSEDRPGMYHRKGMLDTYRWIPDPQAQQPPGR</sequence>
<dbReference type="InterPro" id="IPR036164">
    <property type="entry name" value="bL21-like_sf"/>
</dbReference>
<dbReference type="AlphaFoldDB" id="A0A0G4FQ30"/>
<evidence type="ECO:0000256" key="1">
    <source>
        <dbReference type="ARBA" id="ARBA00008563"/>
    </source>
</evidence>
<evidence type="ECO:0000313" key="5">
    <source>
        <dbReference type="EMBL" id="CEM16541.1"/>
    </source>
</evidence>
<dbReference type="InterPro" id="IPR001787">
    <property type="entry name" value="Ribosomal_bL21"/>
</dbReference>
<keyword evidence="3" id="KW-0687">Ribonucleoprotein</keyword>
<evidence type="ECO:0000256" key="2">
    <source>
        <dbReference type="ARBA" id="ARBA00022980"/>
    </source>
</evidence>
<dbReference type="SUPFAM" id="SSF141091">
    <property type="entry name" value="L21p-like"/>
    <property type="match status" value="1"/>
</dbReference>
<dbReference type="InterPro" id="IPR028909">
    <property type="entry name" value="bL21-like"/>
</dbReference>
<dbReference type="GO" id="GO:0005762">
    <property type="term" value="C:mitochondrial large ribosomal subunit"/>
    <property type="evidence" value="ECO:0007669"/>
    <property type="project" value="TreeGrafter"/>
</dbReference>
<protein>
    <recommendedName>
        <fullName evidence="4">Large ribosomal subunit protein bL21m</fullName>
    </recommendedName>
</protein>
<dbReference type="GO" id="GO:0003723">
    <property type="term" value="F:RNA binding"/>
    <property type="evidence" value="ECO:0007669"/>
    <property type="project" value="InterPro"/>
</dbReference>
<comment type="similarity">
    <text evidence="1">Belongs to the bacterial ribosomal protein bL21 family.</text>
</comment>
<dbReference type="VEuPathDB" id="CryptoDB:Cvel_18195"/>
<accession>A0A0G4FQ30</accession>
<dbReference type="Pfam" id="PF00829">
    <property type="entry name" value="Ribosomal_L21p"/>
    <property type="match status" value="1"/>
</dbReference>
<keyword evidence="2" id="KW-0689">Ribosomal protein</keyword>
<dbReference type="PANTHER" id="PTHR21349:SF0">
    <property type="entry name" value="LARGE RIBOSOMAL SUBUNIT PROTEIN BL21M"/>
    <property type="match status" value="1"/>
</dbReference>
<organism evidence="5">
    <name type="scientific">Chromera velia CCMP2878</name>
    <dbReference type="NCBI Taxonomy" id="1169474"/>
    <lineage>
        <taxon>Eukaryota</taxon>
        <taxon>Sar</taxon>
        <taxon>Alveolata</taxon>
        <taxon>Colpodellida</taxon>
        <taxon>Chromeraceae</taxon>
        <taxon>Chromera</taxon>
    </lineage>
</organism>
<dbReference type="EMBL" id="CDMZ01000543">
    <property type="protein sequence ID" value="CEM16541.1"/>
    <property type="molecule type" value="Genomic_DNA"/>
</dbReference>
<dbReference type="GO" id="GO:0003735">
    <property type="term" value="F:structural constituent of ribosome"/>
    <property type="evidence" value="ECO:0007669"/>
    <property type="project" value="InterPro"/>
</dbReference>
<dbReference type="PANTHER" id="PTHR21349">
    <property type="entry name" value="50S RIBOSOMAL PROTEIN L21"/>
    <property type="match status" value="1"/>
</dbReference>
<reference evidence="5" key="1">
    <citation type="submission" date="2014-11" db="EMBL/GenBank/DDBJ databases">
        <authorList>
            <person name="Otto D Thomas"/>
            <person name="Naeem Raeece"/>
        </authorList>
    </citation>
    <scope>NUCLEOTIDE SEQUENCE</scope>
</reference>
<evidence type="ECO:0000256" key="3">
    <source>
        <dbReference type="ARBA" id="ARBA00023274"/>
    </source>
</evidence>
<proteinExistence type="inferred from homology"/>
<evidence type="ECO:0000256" key="4">
    <source>
        <dbReference type="ARBA" id="ARBA00044129"/>
    </source>
</evidence>
<dbReference type="GO" id="GO:0006412">
    <property type="term" value="P:translation"/>
    <property type="evidence" value="ECO:0007669"/>
    <property type="project" value="InterPro"/>
</dbReference>